<gene>
    <name evidence="1" type="ORF">POCTA_138.1.T0980220</name>
</gene>
<evidence type="ECO:0000313" key="1">
    <source>
        <dbReference type="EMBL" id="CAD8191011.1"/>
    </source>
</evidence>
<organism evidence="1 2">
    <name type="scientific">Paramecium octaurelia</name>
    <dbReference type="NCBI Taxonomy" id="43137"/>
    <lineage>
        <taxon>Eukaryota</taxon>
        <taxon>Sar</taxon>
        <taxon>Alveolata</taxon>
        <taxon>Ciliophora</taxon>
        <taxon>Intramacronucleata</taxon>
        <taxon>Oligohymenophorea</taxon>
        <taxon>Peniculida</taxon>
        <taxon>Parameciidae</taxon>
        <taxon>Paramecium</taxon>
    </lineage>
</organism>
<dbReference type="EMBL" id="CAJJDP010000097">
    <property type="protein sequence ID" value="CAD8191011.1"/>
    <property type="molecule type" value="Genomic_DNA"/>
</dbReference>
<proteinExistence type="predicted"/>
<reference evidence="1" key="1">
    <citation type="submission" date="2021-01" db="EMBL/GenBank/DDBJ databases">
        <authorList>
            <consortium name="Genoscope - CEA"/>
            <person name="William W."/>
        </authorList>
    </citation>
    <scope>NUCLEOTIDE SEQUENCE</scope>
</reference>
<dbReference type="Proteomes" id="UP000683925">
    <property type="component" value="Unassembled WGS sequence"/>
</dbReference>
<sequence>MISSEKSIICGCSYSKFEAVQNLQIFQNTELKRVKYYNTVLSFQLDITRQFSFQVCNLRCKLNMYYGAF</sequence>
<protein>
    <submittedName>
        <fullName evidence="1">Uncharacterized protein</fullName>
    </submittedName>
</protein>
<name>A0A8S1WQN9_PAROT</name>
<comment type="caution">
    <text evidence="1">The sequence shown here is derived from an EMBL/GenBank/DDBJ whole genome shotgun (WGS) entry which is preliminary data.</text>
</comment>
<dbReference type="AlphaFoldDB" id="A0A8S1WQN9"/>
<accession>A0A8S1WQN9</accession>
<evidence type="ECO:0000313" key="2">
    <source>
        <dbReference type="Proteomes" id="UP000683925"/>
    </source>
</evidence>
<keyword evidence="2" id="KW-1185">Reference proteome</keyword>